<keyword evidence="1" id="KW-0812">Transmembrane</keyword>
<evidence type="ECO:0000313" key="2">
    <source>
        <dbReference type="EMBL" id="MCA9385334.1"/>
    </source>
</evidence>
<feature type="transmembrane region" description="Helical" evidence="1">
    <location>
        <begin position="72"/>
        <end position="92"/>
    </location>
</feature>
<dbReference type="AlphaFoldDB" id="A0A955L844"/>
<proteinExistence type="predicted"/>
<name>A0A955L844_9BACT</name>
<reference evidence="2" key="2">
    <citation type="journal article" date="2021" name="Microbiome">
        <title>Successional dynamics and alternative stable states in a saline activated sludge microbial community over 9 years.</title>
        <authorList>
            <person name="Wang Y."/>
            <person name="Ye J."/>
            <person name="Ju F."/>
            <person name="Liu L."/>
            <person name="Boyd J.A."/>
            <person name="Deng Y."/>
            <person name="Parks D.H."/>
            <person name="Jiang X."/>
            <person name="Yin X."/>
            <person name="Woodcroft B.J."/>
            <person name="Tyson G.W."/>
            <person name="Hugenholtz P."/>
            <person name="Polz M.F."/>
            <person name="Zhang T."/>
        </authorList>
    </citation>
    <scope>NUCLEOTIDE SEQUENCE</scope>
    <source>
        <strain evidence="2">HKST-UBA11</strain>
    </source>
</reference>
<evidence type="ECO:0000313" key="3">
    <source>
        <dbReference type="Proteomes" id="UP000754563"/>
    </source>
</evidence>
<accession>A0A955L844</accession>
<comment type="caution">
    <text evidence="2">The sequence shown here is derived from an EMBL/GenBank/DDBJ whole genome shotgun (WGS) entry which is preliminary data.</text>
</comment>
<gene>
    <name evidence="2" type="ORF">KC717_01660</name>
</gene>
<organism evidence="2 3">
    <name type="scientific">Candidatus Dojkabacteria bacterium</name>
    <dbReference type="NCBI Taxonomy" id="2099670"/>
    <lineage>
        <taxon>Bacteria</taxon>
        <taxon>Candidatus Dojkabacteria</taxon>
    </lineage>
</organism>
<sequence>MQIRRYKKETVISGFVGIIFGAINLLLILRIIFKLFGANSSNNFVNWIYETSFGLINPFIGIFPSPQFEGRFVIEFSTLFAILFYVFIEYAIRKLLAYFTTEEVLVEKTTSKKRK</sequence>
<keyword evidence="1" id="KW-0472">Membrane</keyword>
<dbReference type="Proteomes" id="UP000754563">
    <property type="component" value="Unassembled WGS sequence"/>
</dbReference>
<dbReference type="EMBL" id="JAGQLH010000014">
    <property type="protein sequence ID" value="MCA9385334.1"/>
    <property type="molecule type" value="Genomic_DNA"/>
</dbReference>
<evidence type="ECO:0000256" key="1">
    <source>
        <dbReference type="SAM" id="Phobius"/>
    </source>
</evidence>
<feature type="transmembrane region" description="Helical" evidence="1">
    <location>
        <begin position="12"/>
        <end position="33"/>
    </location>
</feature>
<protein>
    <submittedName>
        <fullName evidence="2">YggT family protein</fullName>
    </submittedName>
</protein>
<reference evidence="2" key="1">
    <citation type="submission" date="2020-04" db="EMBL/GenBank/DDBJ databases">
        <authorList>
            <person name="Zhang T."/>
        </authorList>
    </citation>
    <scope>NUCLEOTIDE SEQUENCE</scope>
    <source>
        <strain evidence="2">HKST-UBA11</strain>
    </source>
</reference>
<keyword evidence="1" id="KW-1133">Transmembrane helix</keyword>